<evidence type="ECO:0008006" key="4">
    <source>
        <dbReference type="Google" id="ProtNLM"/>
    </source>
</evidence>
<dbReference type="RefSeq" id="WP_169494533.1">
    <property type="nucleotide sequence ID" value="NZ_JABBGM010000009.1"/>
</dbReference>
<dbReference type="EMBL" id="JABBGM010000009">
    <property type="protein sequence ID" value="NML95323.1"/>
    <property type="molecule type" value="Genomic_DNA"/>
</dbReference>
<organism evidence="2 3">
    <name type="scientific">Novosphingobium olei</name>
    <dbReference type="NCBI Taxonomy" id="2728851"/>
    <lineage>
        <taxon>Bacteria</taxon>
        <taxon>Pseudomonadati</taxon>
        <taxon>Pseudomonadota</taxon>
        <taxon>Alphaproteobacteria</taxon>
        <taxon>Sphingomonadales</taxon>
        <taxon>Sphingomonadaceae</taxon>
        <taxon>Novosphingobium</taxon>
    </lineage>
</organism>
<keyword evidence="3" id="KW-1185">Reference proteome</keyword>
<gene>
    <name evidence="2" type="ORF">HHL27_16735</name>
</gene>
<protein>
    <recommendedName>
        <fullName evidence="4">PAS domain-containing protein</fullName>
    </recommendedName>
</protein>
<feature type="compositionally biased region" description="Basic and acidic residues" evidence="1">
    <location>
        <begin position="1"/>
        <end position="23"/>
    </location>
</feature>
<reference evidence="2 3" key="1">
    <citation type="submission" date="2020-04" db="EMBL/GenBank/DDBJ databases">
        <title>Novosphingobium sp. TW-4 isolated from soil.</title>
        <authorList>
            <person name="Dahal R.H."/>
            <person name="Chaudhary D.K."/>
        </authorList>
    </citation>
    <scope>NUCLEOTIDE SEQUENCE [LARGE SCALE GENOMIC DNA]</scope>
    <source>
        <strain evidence="2 3">TW-4</strain>
    </source>
</reference>
<sequence>MDTYRGFDSDRSDLDLADDDHPIEPPPLAVGQDERRMQVRAYNFWASLLGSGPYPSVATLLDGKLPDFAANSVLLRFDRGMDDPAIAYLGRALAEECGTHASLKRLSDVPGRSLLSRITDHYLQIIANQAPIGFEAEFVNQRGSTILYRGILLPFTSNGTSIDYIYGAINWKEVADQATTDELLLEIGQALEPTPKPKPKRASQMLADWADGPSMLDAMDDAPANGLIDAGPLDLADFGAEILAFPDPADALSLPGTDLPGPAFGADAAAPAPVSLADWLAVAREMATLANSSEDRTRNALYTAIGRAWDFALAAQASPADYRRMVEEAGLTMQERAPLTPLVKLVFGADYDKTRITEYATALGHAQRLGLGRGELGRFLSEAPGGLKGVVALERRLRRDEIGRDRRDPHALLAEELRALPTETLADLPGDGAEFALVMVRRLPDGSIALVGEVPEDHALFERAARRLVG</sequence>
<accession>A0A7Y0BRY9</accession>
<dbReference type="Proteomes" id="UP000583556">
    <property type="component" value="Unassembled WGS sequence"/>
</dbReference>
<evidence type="ECO:0000313" key="2">
    <source>
        <dbReference type="EMBL" id="NML95323.1"/>
    </source>
</evidence>
<feature type="region of interest" description="Disordered" evidence="1">
    <location>
        <begin position="1"/>
        <end position="29"/>
    </location>
</feature>
<proteinExistence type="predicted"/>
<dbReference type="AlphaFoldDB" id="A0A7Y0BRY9"/>
<comment type="caution">
    <text evidence="2">The sequence shown here is derived from an EMBL/GenBank/DDBJ whole genome shotgun (WGS) entry which is preliminary data.</text>
</comment>
<evidence type="ECO:0000313" key="3">
    <source>
        <dbReference type="Proteomes" id="UP000583556"/>
    </source>
</evidence>
<evidence type="ECO:0000256" key="1">
    <source>
        <dbReference type="SAM" id="MobiDB-lite"/>
    </source>
</evidence>
<name>A0A7Y0BRY9_9SPHN</name>